<dbReference type="KEGG" id="cfl:Cfla_0306"/>
<feature type="region of interest" description="Disordered" evidence="1">
    <location>
        <begin position="141"/>
        <end position="165"/>
    </location>
</feature>
<dbReference type="Pfam" id="PF14062">
    <property type="entry name" value="DUF4253"/>
    <property type="match status" value="1"/>
</dbReference>
<protein>
    <recommendedName>
        <fullName evidence="2">DUF4253 domain-containing protein</fullName>
    </recommendedName>
</protein>
<feature type="region of interest" description="Disordered" evidence="1">
    <location>
        <begin position="1"/>
        <end position="21"/>
    </location>
</feature>
<dbReference type="STRING" id="446466.Cfla_0306"/>
<dbReference type="InterPro" id="IPR025349">
    <property type="entry name" value="DUF4253"/>
</dbReference>
<proteinExistence type="predicted"/>
<name>D5UH22_CELFN</name>
<evidence type="ECO:0000256" key="1">
    <source>
        <dbReference type="SAM" id="MobiDB-lite"/>
    </source>
</evidence>
<dbReference type="RefSeq" id="WP_013115559.1">
    <property type="nucleotide sequence ID" value="NC_014151.1"/>
</dbReference>
<keyword evidence="4" id="KW-1185">Reference proteome</keyword>
<dbReference type="HOGENOM" id="CLU_087933_0_0_11"/>
<evidence type="ECO:0000313" key="3">
    <source>
        <dbReference type="EMBL" id="ADG73225.1"/>
    </source>
</evidence>
<feature type="domain" description="DUF4253" evidence="2">
    <location>
        <begin position="177"/>
        <end position="285"/>
    </location>
</feature>
<accession>D5UH22</accession>
<evidence type="ECO:0000259" key="2">
    <source>
        <dbReference type="Pfam" id="PF14062"/>
    </source>
</evidence>
<gene>
    <name evidence="3" type="ordered locus">Cfla_0306</name>
</gene>
<dbReference type="Proteomes" id="UP000000849">
    <property type="component" value="Chromosome"/>
</dbReference>
<organism evidence="3 4">
    <name type="scientific">Cellulomonas flavigena (strain ATCC 482 / DSM 20109 / BCRC 11376 / JCM 18109 / NBRC 3775 / NCIMB 8073 / NRS 134)</name>
    <dbReference type="NCBI Taxonomy" id="446466"/>
    <lineage>
        <taxon>Bacteria</taxon>
        <taxon>Bacillati</taxon>
        <taxon>Actinomycetota</taxon>
        <taxon>Actinomycetes</taxon>
        <taxon>Micrococcales</taxon>
        <taxon>Cellulomonadaceae</taxon>
        <taxon>Cellulomonas</taxon>
    </lineage>
</organism>
<sequence>MGWWSNLFGRTPERGPAPGAAARADAADVAATHVAATHMAATVREPGERPPTRVLGVTSSGVEVRGFDAPAGELVAWWHRLRAEHATTGLWPVLLGADAPTDMTSALTPEDDYDDADALRRATAMTLRELQELRAERLARWREADSEDEDERPGDSAPHTVEHREPVVTVAEEDGVIALVPAAHGWQVPVILGWQGGVNYELEPVDHGVVLRDWHERYGAELVAMSGDQVLELLVDRPPTTPAEALAVAREQYDYCGDVVDQGVGTIEALAREQAGSASWYFWWD</sequence>
<evidence type="ECO:0000313" key="4">
    <source>
        <dbReference type="Proteomes" id="UP000000849"/>
    </source>
</evidence>
<reference evidence="3 4" key="1">
    <citation type="journal article" date="2010" name="Stand. Genomic Sci.">
        <title>Complete genome sequence of Cellulomonas flavigena type strain (134).</title>
        <authorList>
            <person name="Abt B."/>
            <person name="Foster B."/>
            <person name="Lapidus A."/>
            <person name="Clum A."/>
            <person name="Sun H."/>
            <person name="Pukall R."/>
            <person name="Lucas S."/>
            <person name="Glavina Del Rio T."/>
            <person name="Nolan M."/>
            <person name="Tice H."/>
            <person name="Cheng J.F."/>
            <person name="Pitluck S."/>
            <person name="Liolios K."/>
            <person name="Ivanova N."/>
            <person name="Mavromatis K."/>
            <person name="Ovchinnikova G."/>
            <person name="Pati A."/>
            <person name="Goodwin L."/>
            <person name="Chen A."/>
            <person name="Palaniappan K."/>
            <person name="Land M."/>
            <person name="Hauser L."/>
            <person name="Chang Y.J."/>
            <person name="Jeffries C.D."/>
            <person name="Rohde M."/>
            <person name="Goker M."/>
            <person name="Woyke T."/>
            <person name="Bristow J."/>
            <person name="Eisen J.A."/>
            <person name="Markowitz V."/>
            <person name="Hugenholtz P."/>
            <person name="Kyrpides N.C."/>
            <person name="Klenk H.P."/>
        </authorList>
    </citation>
    <scope>NUCLEOTIDE SEQUENCE [LARGE SCALE GENOMIC DNA]</scope>
    <source>
        <strain evidence="4">ATCC 482 / DSM 20109 / BCRC 11376 / JCM 18109 / NBRC 3775 / NCIMB 8073 / NRS 134</strain>
    </source>
</reference>
<dbReference type="EMBL" id="CP001964">
    <property type="protein sequence ID" value="ADG73225.1"/>
    <property type="molecule type" value="Genomic_DNA"/>
</dbReference>
<dbReference type="AlphaFoldDB" id="D5UH22"/>